<reference evidence="2 3" key="1">
    <citation type="submission" date="2021-03" db="EMBL/GenBank/DDBJ databases">
        <title>Genomic Encyclopedia of Type Strains, Phase IV (KMG-IV): sequencing the most valuable type-strain genomes for metagenomic binning, comparative biology and taxonomic classification.</title>
        <authorList>
            <person name="Goeker M."/>
        </authorList>
    </citation>
    <scope>NUCLEOTIDE SEQUENCE [LARGE SCALE GENOMIC DNA]</scope>
    <source>
        <strain evidence="2 3">DSM 15596</strain>
    </source>
</reference>
<name>A0ABS4FI48_9BACL</name>
<dbReference type="InterPro" id="IPR004995">
    <property type="entry name" value="Spore_Ger"/>
</dbReference>
<protein>
    <submittedName>
        <fullName evidence="2">Spore germination protein KA</fullName>
    </submittedName>
</protein>
<evidence type="ECO:0000313" key="2">
    <source>
        <dbReference type="EMBL" id="MBP1895920.1"/>
    </source>
</evidence>
<organism evidence="2 3">
    <name type="scientific">Paenibacillus lactis</name>
    <dbReference type="NCBI Taxonomy" id="228574"/>
    <lineage>
        <taxon>Bacteria</taxon>
        <taxon>Bacillati</taxon>
        <taxon>Bacillota</taxon>
        <taxon>Bacilli</taxon>
        <taxon>Bacillales</taxon>
        <taxon>Paenibacillaceae</taxon>
        <taxon>Paenibacillus</taxon>
    </lineage>
</organism>
<keyword evidence="3" id="KW-1185">Reference proteome</keyword>
<dbReference type="Proteomes" id="UP000706926">
    <property type="component" value="Unassembled WGS sequence"/>
</dbReference>
<dbReference type="Pfam" id="PF03323">
    <property type="entry name" value="GerA"/>
    <property type="match status" value="1"/>
</dbReference>
<evidence type="ECO:0000313" key="3">
    <source>
        <dbReference type="Proteomes" id="UP000706926"/>
    </source>
</evidence>
<evidence type="ECO:0000256" key="1">
    <source>
        <dbReference type="ARBA" id="ARBA00023136"/>
    </source>
</evidence>
<proteinExistence type="predicted"/>
<accession>A0ABS4FI48</accession>
<comment type="caution">
    <text evidence="2">The sequence shown here is derived from an EMBL/GenBank/DDBJ whole genome shotgun (WGS) entry which is preliminary data.</text>
</comment>
<sequence>MFFFKKRSRSAARSKTREEPMLQQAVTDGTALSEQLDMNLSIIRERTGDSPDIIIRRLDQVVGCEIRAAVIFIDGLVKDQIINHSIMDSLTQVSSMEIPPSPTPTQIVSLIQNRFLSNGTVSELNSMDQLLNAVLAGNTAILVNGSVKGVLASSFGGEQRSGRTPVPNRYSRT</sequence>
<gene>
    <name evidence="2" type="ORF">J2Z18_005030</name>
</gene>
<keyword evidence="1" id="KW-0472">Membrane</keyword>
<dbReference type="EMBL" id="JAGGKI010000018">
    <property type="protein sequence ID" value="MBP1895920.1"/>
    <property type="molecule type" value="Genomic_DNA"/>
</dbReference>